<sequence>MFTLSSIRPFSCRFTRHYSSIPKPFTYDEAERWIADFTKDDIPKEDLSVAFSRSSGPGGQNVNKVSTKVDMRLQLDQARWIPHYARVKLRDSPRLNKTGELVITSDKSRTQSKNIQDCYDKLTSMIKQAVVVQREADQDTLARIEKRRQREDGKRKELKKRHSNKKATRRTKNNDY</sequence>
<feature type="compositionally biased region" description="Basic residues" evidence="1">
    <location>
        <begin position="156"/>
        <end position="176"/>
    </location>
</feature>
<comment type="caution">
    <text evidence="3">The sequence shown here is derived from an EMBL/GenBank/DDBJ whole genome shotgun (WGS) entry which is preliminary data.</text>
</comment>
<dbReference type="Proteomes" id="UP000193560">
    <property type="component" value="Unassembled WGS sequence"/>
</dbReference>
<dbReference type="PANTHER" id="PTHR11075">
    <property type="entry name" value="PEPTIDE CHAIN RELEASE FACTOR"/>
    <property type="match status" value="1"/>
</dbReference>
<dbReference type="STRING" id="90262.A0A1X2IAI0"/>
<evidence type="ECO:0000313" key="4">
    <source>
        <dbReference type="Proteomes" id="UP000193560"/>
    </source>
</evidence>
<proteinExistence type="predicted"/>
<dbReference type="InterPro" id="IPR000352">
    <property type="entry name" value="Pep_chain_release_fac_I"/>
</dbReference>
<feature type="region of interest" description="Disordered" evidence="1">
    <location>
        <begin position="142"/>
        <end position="176"/>
    </location>
</feature>
<gene>
    <name evidence="3" type="ORF">BCR42DRAFT_419770</name>
</gene>
<accession>A0A1X2IAI0</accession>
<dbReference type="PROSITE" id="PS00745">
    <property type="entry name" value="RF_PROK_I"/>
    <property type="match status" value="1"/>
</dbReference>
<dbReference type="AlphaFoldDB" id="A0A1X2IAI0"/>
<dbReference type="Pfam" id="PF00472">
    <property type="entry name" value="RF-1"/>
    <property type="match status" value="1"/>
</dbReference>
<dbReference type="Gene3D" id="3.30.160.20">
    <property type="match status" value="1"/>
</dbReference>
<name>A0A1X2IAI0_9FUNG</name>
<organism evidence="3 4">
    <name type="scientific">Absidia repens</name>
    <dbReference type="NCBI Taxonomy" id="90262"/>
    <lineage>
        <taxon>Eukaryota</taxon>
        <taxon>Fungi</taxon>
        <taxon>Fungi incertae sedis</taxon>
        <taxon>Mucoromycota</taxon>
        <taxon>Mucoromycotina</taxon>
        <taxon>Mucoromycetes</taxon>
        <taxon>Mucorales</taxon>
        <taxon>Cunninghamellaceae</taxon>
        <taxon>Absidia</taxon>
    </lineage>
</organism>
<dbReference type="GO" id="GO:0016150">
    <property type="term" value="F:translation release factor activity, codon nonspecific"/>
    <property type="evidence" value="ECO:0007669"/>
    <property type="project" value="TreeGrafter"/>
</dbReference>
<dbReference type="FunFam" id="3.30.160.20:FF:000046">
    <property type="entry name" value="Peptidyl-tRNA hydrolase ICT1"/>
    <property type="match status" value="1"/>
</dbReference>
<dbReference type="EMBL" id="MCGE01000018">
    <property type="protein sequence ID" value="ORZ12687.1"/>
    <property type="molecule type" value="Genomic_DNA"/>
</dbReference>
<dbReference type="GO" id="GO:0070126">
    <property type="term" value="P:mitochondrial translational termination"/>
    <property type="evidence" value="ECO:0007669"/>
    <property type="project" value="TreeGrafter"/>
</dbReference>
<dbReference type="GO" id="GO:0004045">
    <property type="term" value="F:peptidyl-tRNA hydrolase activity"/>
    <property type="evidence" value="ECO:0007669"/>
    <property type="project" value="TreeGrafter"/>
</dbReference>
<dbReference type="GO" id="GO:0005762">
    <property type="term" value="C:mitochondrial large ribosomal subunit"/>
    <property type="evidence" value="ECO:0007669"/>
    <property type="project" value="TreeGrafter"/>
</dbReference>
<dbReference type="InterPro" id="IPR052104">
    <property type="entry name" value="Mito_Release_Factor_mL62"/>
</dbReference>
<feature type="domain" description="Prokaryotic-type class I peptide chain release factors" evidence="2">
    <location>
        <begin position="53"/>
        <end position="69"/>
    </location>
</feature>
<keyword evidence="4" id="KW-1185">Reference proteome</keyword>
<evidence type="ECO:0000313" key="3">
    <source>
        <dbReference type="EMBL" id="ORZ12687.1"/>
    </source>
</evidence>
<dbReference type="SUPFAM" id="SSF110916">
    <property type="entry name" value="Peptidyl-tRNA hydrolase domain-like"/>
    <property type="match status" value="1"/>
</dbReference>
<dbReference type="OrthoDB" id="270639at2759"/>
<protein>
    <recommendedName>
        <fullName evidence="2">Prokaryotic-type class I peptide chain release factors domain-containing protein</fullName>
    </recommendedName>
</protein>
<evidence type="ECO:0000256" key="1">
    <source>
        <dbReference type="SAM" id="MobiDB-lite"/>
    </source>
</evidence>
<feature type="compositionally biased region" description="Basic and acidic residues" evidence="1">
    <location>
        <begin position="142"/>
        <end position="155"/>
    </location>
</feature>
<reference evidence="3 4" key="1">
    <citation type="submission" date="2016-07" db="EMBL/GenBank/DDBJ databases">
        <title>Pervasive Adenine N6-methylation of Active Genes in Fungi.</title>
        <authorList>
            <consortium name="DOE Joint Genome Institute"/>
            <person name="Mondo S.J."/>
            <person name="Dannebaum R.O."/>
            <person name="Kuo R.C."/>
            <person name="Labutti K."/>
            <person name="Haridas S."/>
            <person name="Kuo A."/>
            <person name="Salamov A."/>
            <person name="Ahrendt S.R."/>
            <person name="Lipzen A."/>
            <person name="Sullivan W."/>
            <person name="Andreopoulos W.B."/>
            <person name="Clum A."/>
            <person name="Lindquist E."/>
            <person name="Daum C."/>
            <person name="Ramamoorthy G.K."/>
            <person name="Gryganskyi A."/>
            <person name="Culley D."/>
            <person name="Magnuson J.K."/>
            <person name="James T.Y."/>
            <person name="O'Malley M.A."/>
            <person name="Stajich J.E."/>
            <person name="Spatafora J.W."/>
            <person name="Visel A."/>
            <person name="Grigoriev I.V."/>
        </authorList>
    </citation>
    <scope>NUCLEOTIDE SEQUENCE [LARGE SCALE GENOMIC DNA]</scope>
    <source>
        <strain evidence="3 4">NRRL 1336</strain>
    </source>
</reference>
<evidence type="ECO:0000259" key="2">
    <source>
        <dbReference type="PROSITE" id="PS00745"/>
    </source>
</evidence>
<dbReference type="PANTHER" id="PTHR11075:SF54">
    <property type="entry name" value="LARGE RIBOSOMAL SUBUNIT PROTEIN ML62"/>
    <property type="match status" value="1"/>
</dbReference>